<evidence type="ECO:0000256" key="5">
    <source>
        <dbReference type="ARBA" id="ARBA00025295"/>
    </source>
</evidence>
<dbReference type="InterPro" id="IPR004412">
    <property type="entry name" value="GatA"/>
</dbReference>
<accession>A0A9D9E4W6</accession>
<dbReference type="SUPFAM" id="SSF75304">
    <property type="entry name" value="Amidase signature (AS) enzymes"/>
    <property type="match status" value="1"/>
</dbReference>
<feature type="active site" description="Acyl-ester intermediate" evidence="6">
    <location>
        <position position="175"/>
    </location>
</feature>
<organism evidence="8 9">
    <name type="scientific">Candidatus Gallilactobacillus intestinavium</name>
    <dbReference type="NCBI Taxonomy" id="2840838"/>
    <lineage>
        <taxon>Bacteria</taxon>
        <taxon>Bacillati</taxon>
        <taxon>Bacillota</taxon>
        <taxon>Bacilli</taxon>
        <taxon>Lactobacillales</taxon>
        <taxon>Lactobacillaceae</taxon>
        <taxon>Lactobacillaceae incertae sedis</taxon>
        <taxon>Candidatus Gallilactobacillus</taxon>
    </lineage>
</organism>
<comment type="catalytic activity">
    <reaction evidence="6">
        <text>L-glutamyl-tRNA(Gln) + L-glutamine + ATP + H2O = L-glutaminyl-tRNA(Gln) + L-glutamate + ADP + phosphate + H(+)</text>
        <dbReference type="Rhea" id="RHEA:17521"/>
        <dbReference type="Rhea" id="RHEA-COMP:9681"/>
        <dbReference type="Rhea" id="RHEA-COMP:9684"/>
        <dbReference type="ChEBI" id="CHEBI:15377"/>
        <dbReference type="ChEBI" id="CHEBI:15378"/>
        <dbReference type="ChEBI" id="CHEBI:29985"/>
        <dbReference type="ChEBI" id="CHEBI:30616"/>
        <dbReference type="ChEBI" id="CHEBI:43474"/>
        <dbReference type="ChEBI" id="CHEBI:58359"/>
        <dbReference type="ChEBI" id="CHEBI:78520"/>
        <dbReference type="ChEBI" id="CHEBI:78521"/>
        <dbReference type="ChEBI" id="CHEBI:456216"/>
        <dbReference type="EC" id="6.3.5.7"/>
    </reaction>
</comment>
<proteinExistence type="inferred from homology"/>
<gene>
    <name evidence="6 8" type="primary">gatA</name>
    <name evidence="8" type="ORF">IAA89_02980</name>
</gene>
<dbReference type="InterPro" id="IPR000120">
    <property type="entry name" value="Amidase"/>
</dbReference>
<comment type="subunit">
    <text evidence="6">Heterotrimer of A, B and C subunits.</text>
</comment>
<feature type="active site" description="Charge relay system" evidence="6">
    <location>
        <position position="151"/>
    </location>
</feature>
<reference evidence="8" key="2">
    <citation type="journal article" date="2021" name="PeerJ">
        <title>Extensive microbial diversity within the chicken gut microbiome revealed by metagenomics and culture.</title>
        <authorList>
            <person name="Gilroy R."/>
            <person name="Ravi A."/>
            <person name="Getino M."/>
            <person name="Pursley I."/>
            <person name="Horton D.L."/>
            <person name="Alikhan N.F."/>
            <person name="Baker D."/>
            <person name="Gharbi K."/>
            <person name="Hall N."/>
            <person name="Watson M."/>
            <person name="Adriaenssens E.M."/>
            <person name="Foster-Nyarko E."/>
            <person name="Jarju S."/>
            <person name="Secka A."/>
            <person name="Antonio M."/>
            <person name="Oren A."/>
            <person name="Chaudhuri R.R."/>
            <person name="La Ragione R."/>
            <person name="Hildebrand F."/>
            <person name="Pallen M.J."/>
        </authorList>
    </citation>
    <scope>NUCLEOTIDE SEQUENCE</scope>
    <source>
        <strain evidence="8">C6-149</strain>
    </source>
</reference>
<dbReference type="NCBIfam" id="TIGR00132">
    <property type="entry name" value="gatA"/>
    <property type="match status" value="1"/>
</dbReference>
<comment type="similarity">
    <text evidence="6">Belongs to the amidase family. GatA subfamily.</text>
</comment>
<evidence type="ECO:0000259" key="7">
    <source>
        <dbReference type="Pfam" id="PF01425"/>
    </source>
</evidence>
<protein>
    <recommendedName>
        <fullName evidence="6">Glutamyl-tRNA(Gln) amidotransferase subunit A</fullName>
        <shortName evidence="6">Glu-ADT subunit A</shortName>
        <ecNumber evidence="6">6.3.5.7</ecNumber>
    </recommendedName>
</protein>
<name>A0A9D9E4W6_9LACO</name>
<dbReference type="InterPro" id="IPR036928">
    <property type="entry name" value="AS_sf"/>
</dbReference>
<dbReference type="PANTHER" id="PTHR11895:SF151">
    <property type="entry name" value="GLUTAMYL-TRNA(GLN) AMIDOTRANSFERASE SUBUNIT A"/>
    <property type="match status" value="1"/>
</dbReference>
<sequence length="481" mass="52288">MLDYKNVEELHKDLVNKKISVTELVKETLNSIKLHESKLNAYISINEEQSLNMAAKIDKKGVNPDNLWEGIPIAVKDNLNTKGILTTAASKILSNFKPIYDATVVQKLKEAGAIIIGKTNLDEFAMGSSSETSYYGAVHNPWDLERVPGGSSAGSAATVASRDVLVSLGSDTGGSIRQPAAFNGVVGVKPTYGRVSRWGLIAFGSSFDQIGSIATNVQDAASLLTLISGMDVKDATSSSKKVPDFRQKLTGNIEGLRIGVPKEFFGDGVDPKICSLIKDSLKVFKEQGALIEEVSLPNSIYGIQAYYVLAPAEASSNLQRFDGIRYGYRADNINNLEDLYVKTRTEGFGDEVKRRIMLGTYALSASSYEAFFIKAAKVRTLIINDYKELFKKYDIIVGPTTPSVAFKFGDKKDETSMYMNDMLTVTANIAGLPAMSVPAGLVDGLPVGLHIIGKPFDEVTLLNAGYTFEKINNFNLKPNID</sequence>
<keyword evidence="3 6" id="KW-0067">ATP-binding</keyword>
<dbReference type="InterPro" id="IPR023631">
    <property type="entry name" value="Amidase_dom"/>
</dbReference>
<dbReference type="EC" id="6.3.5.7" evidence="6"/>
<dbReference type="HAMAP" id="MF_00120">
    <property type="entry name" value="GatA"/>
    <property type="match status" value="1"/>
</dbReference>
<evidence type="ECO:0000256" key="6">
    <source>
        <dbReference type="HAMAP-Rule" id="MF_00120"/>
    </source>
</evidence>
<dbReference type="PANTHER" id="PTHR11895">
    <property type="entry name" value="TRANSAMIDASE"/>
    <property type="match status" value="1"/>
</dbReference>
<evidence type="ECO:0000256" key="4">
    <source>
        <dbReference type="ARBA" id="ARBA00022917"/>
    </source>
</evidence>
<evidence type="ECO:0000256" key="1">
    <source>
        <dbReference type="ARBA" id="ARBA00022598"/>
    </source>
</evidence>
<keyword evidence="1 6" id="KW-0436">Ligase</keyword>
<evidence type="ECO:0000313" key="8">
    <source>
        <dbReference type="EMBL" id="MBO8441394.1"/>
    </source>
</evidence>
<dbReference type="GO" id="GO:0030956">
    <property type="term" value="C:glutamyl-tRNA(Gln) amidotransferase complex"/>
    <property type="evidence" value="ECO:0007669"/>
    <property type="project" value="InterPro"/>
</dbReference>
<feature type="domain" description="Amidase" evidence="7">
    <location>
        <begin position="23"/>
        <end position="462"/>
    </location>
</feature>
<comment type="function">
    <text evidence="5 6">Allows the formation of correctly charged Gln-tRNA(Gln) through the transamidation of misacylated Glu-tRNA(Gln) in organisms which lack glutaminyl-tRNA synthetase. The reaction takes place in the presence of glutamine and ATP through an activated gamma-phospho-Glu-tRNA(Gln).</text>
</comment>
<dbReference type="GO" id="GO:0006412">
    <property type="term" value="P:translation"/>
    <property type="evidence" value="ECO:0007669"/>
    <property type="project" value="UniProtKB-UniRule"/>
</dbReference>
<evidence type="ECO:0000256" key="2">
    <source>
        <dbReference type="ARBA" id="ARBA00022741"/>
    </source>
</evidence>
<dbReference type="EMBL" id="JADIMP010000051">
    <property type="protein sequence ID" value="MBO8441394.1"/>
    <property type="molecule type" value="Genomic_DNA"/>
</dbReference>
<keyword evidence="4 6" id="KW-0648">Protein biosynthesis</keyword>
<evidence type="ECO:0000256" key="3">
    <source>
        <dbReference type="ARBA" id="ARBA00022840"/>
    </source>
</evidence>
<dbReference type="GO" id="GO:0050567">
    <property type="term" value="F:glutaminyl-tRNA synthase (glutamine-hydrolyzing) activity"/>
    <property type="evidence" value="ECO:0007669"/>
    <property type="project" value="UniProtKB-UniRule"/>
</dbReference>
<dbReference type="Proteomes" id="UP000823614">
    <property type="component" value="Unassembled WGS sequence"/>
</dbReference>
<dbReference type="Gene3D" id="3.90.1300.10">
    <property type="entry name" value="Amidase signature (AS) domain"/>
    <property type="match status" value="1"/>
</dbReference>
<dbReference type="GO" id="GO:0005524">
    <property type="term" value="F:ATP binding"/>
    <property type="evidence" value="ECO:0007669"/>
    <property type="project" value="UniProtKB-KW"/>
</dbReference>
<reference evidence="8" key="1">
    <citation type="submission" date="2020-10" db="EMBL/GenBank/DDBJ databases">
        <authorList>
            <person name="Gilroy R."/>
        </authorList>
    </citation>
    <scope>NUCLEOTIDE SEQUENCE</scope>
    <source>
        <strain evidence="8">C6-149</strain>
    </source>
</reference>
<feature type="active site" description="Charge relay system" evidence="6">
    <location>
        <position position="76"/>
    </location>
</feature>
<evidence type="ECO:0000313" key="9">
    <source>
        <dbReference type="Proteomes" id="UP000823614"/>
    </source>
</evidence>
<dbReference type="AlphaFoldDB" id="A0A9D9E4W6"/>
<comment type="caution">
    <text evidence="8">The sequence shown here is derived from an EMBL/GenBank/DDBJ whole genome shotgun (WGS) entry which is preliminary data.</text>
</comment>
<keyword evidence="2 6" id="KW-0547">Nucleotide-binding</keyword>
<dbReference type="Pfam" id="PF01425">
    <property type="entry name" value="Amidase"/>
    <property type="match status" value="1"/>
</dbReference>